<evidence type="ECO:0000313" key="2">
    <source>
        <dbReference type="Proteomes" id="UP000615989"/>
    </source>
</evidence>
<dbReference type="EMBL" id="WTVG01000051">
    <property type="protein sequence ID" value="NMG26024.1"/>
    <property type="molecule type" value="Genomic_DNA"/>
</dbReference>
<proteinExistence type="predicted"/>
<protein>
    <recommendedName>
        <fullName evidence="3">C-type lysozyme inhibitor domain-containing protein</fullName>
    </recommendedName>
</protein>
<dbReference type="RefSeq" id="WP_169119363.1">
    <property type="nucleotide sequence ID" value="NZ_WTVG02000038.1"/>
</dbReference>
<evidence type="ECO:0000313" key="1">
    <source>
        <dbReference type="EMBL" id="NMG26024.1"/>
    </source>
</evidence>
<organism evidence="1 2">
    <name type="scientific">Aromatoleum anaerobium</name>
    <dbReference type="NCBI Taxonomy" id="182180"/>
    <lineage>
        <taxon>Bacteria</taxon>
        <taxon>Pseudomonadati</taxon>
        <taxon>Pseudomonadota</taxon>
        <taxon>Betaproteobacteria</taxon>
        <taxon>Rhodocyclales</taxon>
        <taxon>Rhodocyclaceae</taxon>
        <taxon>Aromatoleum</taxon>
    </lineage>
</organism>
<evidence type="ECO:0008006" key="3">
    <source>
        <dbReference type="Google" id="ProtNLM"/>
    </source>
</evidence>
<dbReference type="Proteomes" id="UP000615989">
    <property type="component" value="Unassembled WGS sequence"/>
</dbReference>
<keyword evidence="2" id="KW-1185">Reference proteome</keyword>
<name>A0ABX1PN71_9RHOO</name>
<accession>A0ABX1PN71</accession>
<reference evidence="1" key="1">
    <citation type="submission" date="2019-12" db="EMBL/GenBank/DDBJ databases">
        <title>Comparative genomics gives insights into the taxonomy of the Azoarcus-Aromatoleum group and reveals separate origins of nif in the plant-associated Azoarcus and non-plant-associated Aromatoleum sub-groups.</title>
        <authorList>
            <person name="Lafos M."/>
            <person name="Maluk M."/>
            <person name="Batista M."/>
            <person name="Junghare M."/>
            <person name="Carmona M."/>
            <person name="Faoro H."/>
            <person name="Cruz L.M."/>
            <person name="Battistoni F."/>
            <person name="De Souza E."/>
            <person name="Pedrosa F."/>
            <person name="Chen W.-M."/>
            <person name="Poole P.S."/>
            <person name="Dixon R.A."/>
            <person name="James E.K."/>
        </authorList>
    </citation>
    <scope>NUCLEOTIDE SEQUENCE</scope>
    <source>
        <strain evidence="1">LuFRes1</strain>
    </source>
</reference>
<comment type="caution">
    <text evidence="1">The sequence shown here is derived from an EMBL/GenBank/DDBJ whole genome shotgun (WGS) entry which is preliminary data.</text>
</comment>
<gene>
    <name evidence="1" type="ORF">GO606_15125</name>
</gene>
<sequence length="140" mass="15631">MSTPDLHRVAVLSPRRALVAVLWPLLLAACAGTRDTPREVDLSPATRVGPDQQLYFELASGDYDCELGVKVRVSRDLRDANRLELGWAGRSFDLRRDASSSGLPRFEARDAGLVWIDLPWKSMLLDSREDRPLATECRPA</sequence>